<feature type="non-terminal residue" evidence="1">
    <location>
        <position position="84"/>
    </location>
</feature>
<sequence>MYKKIKIPNIKNIIDNKIKNHAIEIYDELIKQWDAFIQENYQEIFKVQVEQVQNYFTTNDLEDLKANNEVDSFKIAHNIETIID</sequence>
<proteinExistence type="predicted"/>
<name>A0ABN7W147_GIGMA</name>
<keyword evidence="2" id="KW-1185">Reference proteome</keyword>
<comment type="caution">
    <text evidence="1">The sequence shown here is derived from an EMBL/GenBank/DDBJ whole genome shotgun (WGS) entry which is preliminary data.</text>
</comment>
<accession>A0ABN7W147</accession>
<gene>
    <name evidence="1" type="ORF">GMARGA_LOCUS25323</name>
</gene>
<dbReference type="Proteomes" id="UP000789901">
    <property type="component" value="Unassembled WGS sequence"/>
</dbReference>
<organism evidence="1 2">
    <name type="scientific">Gigaspora margarita</name>
    <dbReference type="NCBI Taxonomy" id="4874"/>
    <lineage>
        <taxon>Eukaryota</taxon>
        <taxon>Fungi</taxon>
        <taxon>Fungi incertae sedis</taxon>
        <taxon>Mucoromycota</taxon>
        <taxon>Glomeromycotina</taxon>
        <taxon>Glomeromycetes</taxon>
        <taxon>Diversisporales</taxon>
        <taxon>Gigasporaceae</taxon>
        <taxon>Gigaspora</taxon>
    </lineage>
</organism>
<dbReference type="EMBL" id="CAJVQB010027886">
    <property type="protein sequence ID" value="CAG8811350.1"/>
    <property type="molecule type" value="Genomic_DNA"/>
</dbReference>
<evidence type="ECO:0000313" key="2">
    <source>
        <dbReference type="Proteomes" id="UP000789901"/>
    </source>
</evidence>
<protein>
    <submittedName>
        <fullName evidence="1">38917_t:CDS:1</fullName>
    </submittedName>
</protein>
<reference evidence="1 2" key="1">
    <citation type="submission" date="2021-06" db="EMBL/GenBank/DDBJ databases">
        <authorList>
            <person name="Kallberg Y."/>
            <person name="Tangrot J."/>
            <person name="Rosling A."/>
        </authorList>
    </citation>
    <scope>NUCLEOTIDE SEQUENCE [LARGE SCALE GENOMIC DNA]</scope>
    <source>
        <strain evidence="1 2">120-4 pot B 10/14</strain>
    </source>
</reference>
<evidence type="ECO:0000313" key="1">
    <source>
        <dbReference type="EMBL" id="CAG8811350.1"/>
    </source>
</evidence>